<dbReference type="InParanoid" id="K1QT28"/>
<proteinExistence type="predicted"/>
<name>K1QT28_MAGGI</name>
<dbReference type="InterPro" id="IPR008775">
    <property type="entry name" value="Phytyl_CoA_dOase-like"/>
</dbReference>
<organism evidence="2">
    <name type="scientific">Magallana gigas</name>
    <name type="common">Pacific oyster</name>
    <name type="synonym">Crassostrea gigas</name>
    <dbReference type="NCBI Taxonomy" id="29159"/>
    <lineage>
        <taxon>Eukaryota</taxon>
        <taxon>Metazoa</taxon>
        <taxon>Spiralia</taxon>
        <taxon>Lophotrochozoa</taxon>
        <taxon>Mollusca</taxon>
        <taxon>Bivalvia</taxon>
        <taxon>Autobranchia</taxon>
        <taxon>Pteriomorphia</taxon>
        <taxon>Ostreida</taxon>
        <taxon>Ostreoidea</taxon>
        <taxon>Ostreidae</taxon>
        <taxon>Magallana</taxon>
    </lineage>
</organism>
<gene>
    <name evidence="2" type="ORF">CGI_10016928</name>
</gene>
<sequence>MTSAEYVYENGKFKVTDKMKEDFENYGYIMIRKLLDESELKKVKEVLEENKEITKHSYGISDGTGRECRMALWSHPGSDVTGMVARCEKVAETSEKLLGGEVYHYHTKLMMKEAKTGGSHLWHQDYGYWYKNGCLFPDMLTVFISIDKCNKANGCLQILRGSHKCGRIDHLMVAGQTGADVERVKEIEKVCPMEFVEMEPGDALFFHSNLLHTSGPNNSDLRRWAFLVAYNTKANNPVIPHHHPQYTPLEKVSNSAIKDCTNVTDMSGKEFLNPTVDKTVTLDEKARKQKFLDVKQNCVVPNIQLIQLNIVPLLVLPVINFYGFGESAPATSNVNSTRSRSYLKCMFCNDVDTADSCIDEISCAPGQYCFLDKYSEITVLDGKELNIYKYNAGCRSTAICHIAQCKEKESGFSYNGSNHTARVRSKRQMIRPVHCSECCTKDRCNLDLCDFKSSGSDATRCYSCQDSLDPTKCTETTFCQDDEMCLLTQEIRINPDQSATIVYQQGCKRIEVKNLCKAVHANNILETTTKNAPSTTTTTAVPSTTRPTLVEFTPPVRKRLLRSRRSNNLIQLKAECCQGDLCNAFDIQDPDLYKDREAFVDRDHHLISLPDNYECPSCNLCNGMPIYICEEYFTPMKCDTSEQQYCLNILVNNKDGSRTVDRKCATEKECKSQWWDQTSDRQECSGYDPNRYVAEYFSCTFCCSSSLCNANIVPDNLYVPQS</sequence>
<dbReference type="SUPFAM" id="SSF51197">
    <property type="entry name" value="Clavaminate synthase-like"/>
    <property type="match status" value="1"/>
</dbReference>
<dbReference type="PANTHER" id="PTHR20883:SF51">
    <property type="entry name" value="PHYTANOYL-COA HYDROXYLASE"/>
    <property type="match status" value="1"/>
</dbReference>
<dbReference type="PANTHER" id="PTHR20883">
    <property type="entry name" value="PHYTANOYL-COA DIOXYGENASE DOMAIN CONTAINING 1"/>
    <property type="match status" value="1"/>
</dbReference>
<protein>
    <submittedName>
        <fullName evidence="2">Ectoine hydroxylase</fullName>
    </submittedName>
</protein>
<evidence type="ECO:0000256" key="1">
    <source>
        <dbReference type="ARBA" id="ARBA00001962"/>
    </source>
</evidence>
<dbReference type="HOGENOM" id="CLU_383222_0_0_1"/>
<dbReference type="AlphaFoldDB" id="K1QT28"/>
<dbReference type="CDD" id="cd00117">
    <property type="entry name" value="TFP"/>
    <property type="match status" value="1"/>
</dbReference>
<dbReference type="EMBL" id="JH818227">
    <property type="protein sequence ID" value="EKC24756.1"/>
    <property type="molecule type" value="Genomic_DNA"/>
</dbReference>
<comment type="cofactor">
    <cofactor evidence="1">
        <name>Fe cation</name>
        <dbReference type="ChEBI" id="CHEBI:24875"/>
    </cofactor>
</comment>
<dbReference type="Gene3D" id="2.60.120.620">
    <property type="entry name" value="q2cbj1_9rhob like domain"/>
    <property type="match status" value="1"/>
</dbReference>
<accession>K1QT28</accession>
<reference evidence="2" key="1">
    <citation type="journal article" date="2012" name="Nature">
        <title>The oyster genome reveals stress adaptation and complexity of shell formation.</title>
        <authorList>
            <person name="Zhang G."/>
            <person name="Fang X."/>
            <person name="Guo X."/>
            <person name="Li L."/>
            <person name="Luo R."/>
            <person name="Xu F."/>
            <person name="Yang P."/>
            <person name="Zhang L."/>
            <person name="Wang X."/>
            <person name="Qi H."/>
            <person name="Xiong Z."/>
            <person name="Que H."/>
            <person name="Xie Y."/>
            <person name="Holland P.W."/>
            <person name="Paps J."/>
            <person name="Zhu Y."/>
            <person name="Wu F."/>
            <person name="Chen Y."/>
            <person name="Wang J."/>
            <person name="Peng C."/>
            <person name="Meng J."/>
            <person name="Yang L."/>
            <person name="Liu J."/>
            <person name="Wen B."/>
            <person name="Zhang N."/>
            <person name="Huang Z."/>
            <person name="Zhu Q."/>
            <person name="Feng Y."/>
            <person name="Mount A."/>
            <person name="Hedgecock D."/>
            <person name="Xu Z."/>
            <person name="Liu Y."/>
            <person name="Domazet-Loso T."/>
            <person name="Du Y."/>
            <person name="Sun X."/>
            <person name="Zhang S."/>
            <person name="Liu B."/>
            <person name="Cheng P."/>
            <person name="Jiang X."/>
            <person name="Li J."/>
            <person name="Fan D."/>
            <person name="Wang W."/>
            <person name="Fu W."/>
            <person name="Wang T."/>
            <person name="Wang B."/>
            <person name="Zhang J."/>
            <person name="Peng Z."/>
            <person name="Li Y."/>
            <person name="Li N."/>
            <person name="Wang J."/>
            <person name="Chen M."/>
            <person name="He Y."/>
            <person name="Tan F."/>
            <person name="Song X."/>
            <person name="Zheng Q."/>
            <person name="Huang R."/>
            <person name="Yang H."/>
            <person name="Du X."/>
            <person name="Chen L."/>
            <person name="Yang M."/>
            <person name="Gaffney P.M."/>
            <person name="Wang S."/>
            <person name="Luo L."/>
            <person name="She Z."/>
            <person name="Ming Y."/>
            <person name="Huang W."/>
            <person name="Zhang S."/>
            <person name="Huang B."/>
            <person name="Zhang Y."/>
            <person name="Qu T."/>
            <person name="Ni P."/>
            <person name="Miao G."/>
            <person name="Wang J."/>
            <person name="Wang Q."/>
            <person name="Steinberg C.E."/>
            <person name="Wang H."/>
            <person name="Li N."/>
            <person name="Qian L."/>
            <person name="Zhang G."/>
            <person name="Li Y."/>
            <person name="Yang H."/>
            <person name="Liu X."/>
            <person name="Wang J."/>
            <person name="Yin Y."/>
            <person name="Wang J."/>
        </authorList>
    </citation>
    <scope>NUCLEOTIDE SEQUENCE [LARGE SCALE GENOMIC DNA]</scope>
    <source>
        <strain evidence="2">05x7-T-G4-1.051#20</strain>
    </source>
</reference>
<evidence type="ECO:0000313" key="2">
    <source>
        <dbReference type="EMBL" id="EKC24756.1"/>
    </source>
</evidence>
<dbReference type="Pfam" id="PF05721">
    <property type="entry name" value="PhyH"/>
    <property type="match status" value="1"/>
</dbReference>